<evidence type="ECO:0000313" key="2">
    <source>
        <dbReference type="EMBL" id="TNN74988.1"/>
    </source>
</evidence>
<accession>A0A4Z2IAG9</accession>
<organism evidence="2 3">
    <name type="scientific">Liparis tanakae</name>
    <name type="common">Tanaka's snailfish</name>
    <dbReference type="NCBI Taxonomy" id="230148"/>
    <lineage>
        <taxon>Eukaryota</taxon>
        <taxon>Metazoa</taxon>
        <taxon>Chordata</taxon>
        <taxon>Craniata</taxon>
        <taxon>Vertebrata</taxon>
        <taxon>Euteleostomi</taxon>
        <taxon>Actinopterygii</taxon>
        <taxon>Neopterygii</taxon>
        <taxon>Teleostei</taxon>
        <taxon>Neoteleostei</taxon>
        <taxon>Acanthomorphata</taxon>
        <taxon>Eupercaria</taxon>
        <taxon>Perciformes</taxon>
        <taxon>Cottioidei</taxon>
        <taxon>Cottales</taxon>
        <taxon>Liparidae</taxon>
        <taxon>Liparis</taxon>
    </lineage>
</organism>
<gene>
    <name evidence="2" type="ORF">EYF80_014733</name>
</gene>
<sequence length="85" mass="9634">MPAFRRVLNSKLFGHKMVWIERVDGELDENRTRSSRLGDGQGFPDGRHDLPDGPDGGTELAQRLEEGHLVDILQRSSALSHRRSR</sequence>
<reference evidence="2 3" key="1">
    <citation type="submission" date="2019-03" db="EMBL/GenBank/DDBJ databases">
        <title>First draft genome of Liparis tanakae, snailfish: a comprehensive survey of snailfish specific genes.</title>
        <authorList>
            <person name="Kim W."/>
            <person name="Song I."/>
            <person name="Jeong J.-H."/>
            <person name="Kim D."/>
            <person name="Kim S."/>
            <person name="Ryu S."/>
            <person name="Song J.Y."/>
            <person name="Lee S.K."/>
        </authorList>
    </citation>
    <scope>NUCLEOTIDE SEQUENCE [LARGE SCALE GENOMIC DNA]</scope>
    <source>
        <tissue evidence="2">Muscle</tissue>
    </source>
</reference>
<evidence type="ECO:0000256" key="1">
    <source>
        <dbReference type="SAM" id="MobiDB-lite"/>
    </source>
</evidence>
<dbReference type="AlphaFoldDB" id="A0A4Z2IAG9"/>
<name>A0A4Z2IAG9_9TELE</name>
<dbReference type="EMBL" id="SRLO01000108">
    <property type="protein sequence ID" value="TNN74988.1"/>
    <property type="molecule type" value="Genomic_DNA"/>
</dbReference>
<dbReference type="Proteomes" id="UP000314294">
    <property type="component" value="Unassembled WGS sequence"/>
</dbReference>
<keyword evidence="3" id="KW-1185">Reference proteome</keyword>
<protein>
    <submittedName>
        <fullName evidence="2">Uncharacterized protein</fullName>
    </submittedName>
</protein>
<feature type="region of interest" description="Disordered" evidence="1">
    <location>
        <begin position="29"/>
        <end position="59"/>
    </location>
</feature>
<proteinExistence type="predicted"/>
<comment type="caution">
    <text evidence="2">The sequence shown here is derived from an EMBL/GenBank/DDBJ whole genome shotgun (WGS) entry which is preliminary data.</text>
</comment>
<evidence type="ECO:0000313" key="3">
    <source>
        <dbReference type="Proteomes" id="UP000314294"/>
    </source>
</evidence>